<accession>A0AAE0SJ00</accession>
<proteinExistence type="predicted"/>
<dbReference type="Proteomes" id="UP001195483">
    <property type="component" value="Unassembled WGS sequence"/>
</dbReference>
<reference evidence="2" key="1">
    <citation type="journal article" date="2021" name="Genome Biol. Evol.">
        <title>A High-Quality Reference Genome for a Parasitic Bivalve with Doubly Uniparental Inheritance (Bivalvia: Unionida).</title>
        <authorList>
            <person name="Smith C.H."/>
        </authorList>
    </citation>
    <scope>NUCLEOTIDE SEQUENCE</scope>
    <source>
        <strain evidence="2">CHS0354</strain>
    </source>
</reference>
<evidence type="ECO:0000313" key="2">
    <source>
        <dbReference type="EMBL" id="KAK3592586.1"/>
    </source>
</evidence>
<evidence type="ECO:0000256" key="1">
    <source>
        <dbReference type="SAM" id="SignalP"/>
    </source>
</evidence>
<evidence type="ECO:0008006" key="4">
    <source>
        <dbReference type="Google" id="ProtNLM"/>
    </source>
</evidence>
<organism evidence="2 3">
    <name type="scientific">Potamilus streckersoni</name>
    <dbReference type="NCBI Taxonomy" id="2493646"/>
    <lineage>
        <taxon>Eukaryota</taxon>
        <taxon>Metazoa</taxon>
        <taxon>Spiralia</taxon>
        <taxon>Lophotrochozoa</taxon>
        <taxon>Mollusca</taxon>
        <taxon>Bivalvia</taxon>
        <taxon>Autobranchia</taxon>
        <taxon>Heteroconchia</taxon>
        <taxon>Palaeoheterodonta</taxon>
        <taxon>Unionida</taxon>
        <taxon>Unionoidea</taxon>
        <taxon>Unionidae</taxon>
        <taxon>Ambleminae</taxon>
        <taxon>Lampsilini</taxon>
        <taxon>Potamilus</taxon>
    </lineage>
</organism>
<sequence length="109" mass="12413">MTTKAKLSITYLFQCLVCFLQFKSLCSEIVLGEETGEFDFDGFPGVRHQFAVQVGAGRVECFYQKLREGATFDLTYKCISFILQYLAKWFVSTLNATNNTKLVNNKAEK</sequence>
<reference evidence="2" key="2">
    <citation type="journal article" date="2021" name="Genome Biol. Evol.">
        <title>Developing a high-quality reference genome for a parasitic bivalve with doubly uniparental inheritance (Bivalvia: Unionida).</title>
        <authorList>
            <person name="Smith C.H."/>
        </authorList>
    </citation>
    <scope>NUCLEOTIDE SEQUENCE</scope>
    <source>
        <strain evidence="2">CHS0354</strain>
        <tissue evidence="2">Mantle</tissue>
    </source>
</reference>
<feature type="chain" id="PRO_5041969407" description="GOLD domain-containing protein" evidence="1">
    <location>
        <begin position="33"/>
        <end position="109"/>
    </location>
</feature>
<protein>
    <recommendedName>
        <fullName evidence="4">GOLD domain-containing protein</fullName>
    </recommendedName>
</protein>
<evidence type="ECO:0000313" key="3">
    <source>
        <dbReference type="Proteomes" id="UP001195483"/>
    </source>
</evidence>
<comment type="caution">
    <text evidence="2">The sequence shown here is derived from an EMBL/GenBank/DDBJ whole genome shotgun (WGS) entry which is preliminary data.</text>
</comment>
<name>A0AAE0SJ00_9BIVA</name>
<feature type="signal peptide" evidence="1">
    <location>
        <begin position="1"/>
        <end position="32"/>
    </location>
</feature>
<dbReference type="EMBL" id="JAEAOA010000166">
    <property type="protein sequence ID" value="KAK3592586.1"/>
    <property type="molecule type" value="Genomic_DNA"/>
</dbReference>
<keyword evidence="1" id="KW-0732">Signal</keyword>
<dbReference type="AlphaFoldDB" id="A0AAE0SJ00"/>
<keyword evidence="3" id="KW-1185">Reference proteome</keyword>
<reference evidence="2" key="3">
    <citation type="submission" date="2023-05" db="EMBL/GenBank/DDBJ databases">
        <authorList>
            <person name="Smith C.H."/>
        </authorList>
    </citation>
    <scope>NUCLEOTIDE SEQUENCE</scope>
    <source>
        <strain evidence="2">CHS0354</strain>
        <tissue evidence="2">Mantle</tissue>
    </source>
</reference>
<gene>
    <name evidence="2" type="ORF">CHS0354_001753</name>
</gene>